<dbReference type="Proteomes" id="UP000091929">
    <property type="component" value="Unassembled WGS sequence"/>
</dbReference>
<name>A0A150ITK0_9EURY</name>
<gene>
    <name evidence="1" type="ORF">APG11_00566</name>
</gene>
<comment type="caution">
    <text evidence="1">The sequence shown here is derived from an EMBL/GenBank/DDBJ whole genome shotgun (WGS) entry which is preliminary data.</text>
</comment>
<proteinExistence type="predicted"/>
<sequence length="201" mass="23575">MIYITDEEKYQAIILTKVGSHDNEDLRDILARKKNEDPVWWGYNVIKINDNRFENFLREAKDNNMDIHVLMIPIKKENPPYPKISEIEFNILKSVLEKRCTKYKEEKHGNAKMIPENIVVTGSKWALVFNQFKDSNHKMHPSQYEVYGDKDNKTLKEALKGRFDTSCALLNKNLETKDEPVEVLYEAVLTSPYKVHILDCK</sequence>
<dbReference type="EMBL" id="LNGF01000009">
    <property type="protein sequence ID" value="KYC48205.1"/>
    <property type="molecule type" value="Genomic_DNA"/>
</dbReference>
<evidence type="ECO:0000313" key="2">
    <source>
        <dbReference type="Proteomes" id="UP000091929"/>
    </source>
</evidence>
<organism evidence="1 2">
    <name type="scientific">Candidatus Methanofastidiosum methylothiophilum</name>
    <dbReference type="NCBI Taxonomy" id="1705564"/>
    <lineage>
        <taxon>Archaea</taxon>
        <taxon>Methanobacteriati</taxon>
        <taxon>Methanobacteriota</taxon>
        <taxon>Stenosarchaea group</taxon>
        <taxon>Candidatus Methanofastidiosia</taxon>
        <taxon>Candidatus Methanofastidiosales</taxon>
        <taxon>Candidatus Methanofastidiosaceae</taxon>
        <taxon>Candidatus Methanofastidiosum</taxon>
    </lineage>
</organism>
<dbReference type="AlphaFoldDB" id="A0A150ITK0"/>
<evidence type="ECO:0000313" key="1">
    <source>
        <dbReference type="EMBL" id="KYC48205.1"/>
    </source>
</evidence>
<protein>
    <submittedName>
        <fullName evidence="1">Uncharacterized protein</fullName>
    </submittedName>
</protein>
<accession>A0A150ITK0</accession>
<reference evidence="1 2" key="1">
    <citation type="journal article" date="2016" name="ISME J.">
        <title>Chasing the elusive Euryarchaeota class WSA2: genomes reveal a uniquely fastidious methyl-reducing methanogen.</title>
        <authorList>
            <person name="Nobu M.K."/>
            <person name="Narihiro T."/>
            <person name="Kuroda K."/>
            <person name="Mei R."/>
            <person name="Liu W.T."/>
        </authorList>
    </citation>
    <scope>NUCLEOTIDE SEQUENCE [LARGE SCALE GENOMIC DNA]</scope>
    <source>
        <strain evidence="1">B15fssc0709_Meth_Bin003</strain>
    </source>
</reference>